<dbReference type="Proteomes" id="UP000054564">
    <property type="component" value="Unassembled WGS sequence"/>
</dbReference>
<protein>
    <submittedName>
        <fullName evidence="1">Uncharacterized protein</fullName>
    </submittedName>
</protein>
<accession>A0A0L0V7L4</accession>
<dbReference type="EMBL" id="AJIL01000099">
    <property type="protein sequence ID" value="KNE95272.1"/>
    <property type="molecule type" value="Genomic_DNA"/>
</dbReference>
<name>A0A0L0V7L4_9BASI</name>
<proteinExistence type="predicted"/>
<sequence>MHLPWDLVTCVDAVENAPKPLLSIHRRIRTLIVKASKLHVNPTLAKSRFWNSSISNQNVVQPLLKHTRSPHSPLSERWGPLRNLNLWAPSQTTATGAGSCGCTSEPRAFCTSSKTRRATQKRRSRGLVTTTLSLALSQSAFTPTIFGTSVT</sequence>
<organism evidence="1 2">
    <name type="scientific">Puccinia striiformis f. sp. tritici PST-78</name>
    <dbReference type="NCBI Taxonomy" id="1165861"/>
    <lineage>
        <taxon>Eukaryota</taxon>
        <taxon>Fungi</taxon>
        <taxon>Dikarya</taxon>
        <taxon>Basidiomycota</taxon>
        <taxon>Pucciniomycotina</taxon>
        <taxon>Pucciniomycetes</taxon>
        <taxon>Pucciniales</taxon>
        <taxon>Pucciniaceae</taxon>
        <taxon>Puccinia</taxon>
    </lineage>
</organism>
<comment type="caution">
    <text evidence="1">The sequence shown here is derived from an EMBL/GenBank/DDBJ whole genome shotgun (WGS) entry which is preliminary data.</text>
</comment>
<evidence type="ECO:0000313" key="1">
    <source>
        <dbReference type="EMBL" id="KNE95272.1"/>
    </source>
</evidence>
<evidence type="ECO:0000313" key="2">
    <source>
        <dbReference type="Proteomes" id="UP000054564"/>
    </source>
</evidence>
<gene>
    <name evidence="1" type="ORF">PSTG_11357</name>
</gene>
<keyword evidence="2" id="KW-1185">Reference proteome</keyword>
<dbReference type="AlphaFoldDB" id="A0A0L0V7L4"/>
<reference evidence="2" key="1">
    <citation type="submission" date="2014-03" db="EMBL/GenBank/DDBJ databases">
        <title>The Genome Sequence of Puccinia striiformis f. sp. tritici PST-78.</title>
        <authorList>
            <consortium name="The Broad Institute Genome Sequencing Platform"/>
            <person name="Cuomo C."/>
            <person name="Hulbert S."/>
            <person name="Chen X."/>
            <person name="Walker B."/>
            <person name="Young S.K."/>
            <person name="Zeng Q."/>
            <person name="Gargeya S."/>
            <person name="Fitzgerald M."/>
            <person name="Haas B."/>
            <person name="Abouelleil A."/>
            <person name="Alvarado L."/>
            <person name="Arachchi H.M."/>
            <person name="Berlin A.M."/>
            <person name="Chapman S.B."/>
            <person name="Goldberg J."/>
            <person name="Griggs A."/>
            <person name="Gujja S."/>
            <person name="Hansen M."/>
            <person name="Howarth C."/>
            <person name="Imamovic A."/>
            <person name="Larimer J."/>
            <person name="McCowan C."/>
            <person name="Montmayeur A."/>
            <person name="Murphy C."/>
            <person name="Neiman D."/>
            <person name="Pearson M."/>
            <person name="Priest M."/>
            <person name="Roberts A."/>
            <person name="Saif S."/>
            <person name="Shea T."/>
            <person name="Sisk P."/>
            <person name="Sykes S."/>
            <person name="Wortman J."/>
            <person name="Nusbaum C."/>
            <person name="Birren B."/>
        </authorList>
    </citation>
    <scope>NUCLEOTIDE SEQUENCE [LARGE SCALE GENOMIC DNA]</scope>
    <source>
        <strain evidence="2">race PST-78</strain>
    </source>
</reference>